<evidence type="ECO:0000313" key="5">
    <source>
        <dbReference type="Proteomes" id="UP000245974"/>
    </source>
</evidence>
<evidence type="ECO:0000313" key="4">
    <source>
        <dbReference type="EMBL" id="SPL70468.1"/>
    </source>
</evidence>
<reference evidence="5" key="1">
    <citation type="submission" date="2018-03" db="EMBL/GenBank/DDBJ databases">
        <authorList>
            <person name="Blom J."/>
        </authorList>
    </citation>
    <scope>NUCLEOTIDE SEQUENCE [LARGE SCALE GENOMIC DNA]</scope>
    <source>
        <strain evidence="5">KPC-SM-21</strain>
    </source>
</reference>
<dbReference type="GO" id="GO:0003796">
    <property type="term" value="F:lysozyme activity"/>
    <property type="evidence" value="ECO:0007669"/>
    <property type="project" value="UniProtKB-EC"/>
</dbReference>
<dbReference type="InterPro" id="IPR002053">
    <property type="entry name" value="Glyco_hydro_25"/>
</dbReference>
<comment type="similarity">
    <text evidence="1">Belongs to the glycosyl hydrolase 25 family.</text>
</comment>
<dbReference type="PANTHER" id="PTHR34135:SF2">
    <property type="entry name" value="LYSOZYME"/>
    <property type="match status" value="1"/>
</dbReference>
<dbReference type="InParanoid" id="A0A2U3MYF1"/>
<name>A0A2U3MYF1_9GAMM</name>
<dbReference type="GO" id="GO:0009253">
    <property type="term" value="P:peptidoglycan catabolic process"/>
    <property type="evidence" value="ECO:0007669"/>
    <property type="project" value="InterPro"/>
</dbReference>
<evidence type="ECO:0000256" key="2">
    <source>
        <dbReference type="ARBA" id="ARBA00022801"/>
    </source>
</evidence>
<dbReference type="CDD" id="cd06413">
    <property type="entry name" value="GH25_muramidase_1"/>
    <property type="match status" value="1"/>
</dbReference>
<dbReference type="EC" id="3.2.1.17" evidence="4"/>
<organism evidence="4 5">
    <name type="scientific">Acinetobacter stercoris</name>
    <dbReference type="NCBI Taxonomy" id="2126983"/>
    <lineage>
        <taxon>Bacteria</taxon>
        <taxon>Pseudomonadati</taxon>
        <taxon>Pseudomonadota</taxon>
        <taxon>Gammaproteobacteria</taxon>
        <taxon>Moraxellales</taxon>
        <taxon>Moraxellaceae</taxon>
        <taxon>Acinetobacter</taxon>
    </lineage>
</organism>
<keyword evidence="3 4" id="KW-0326">Glycosidase</keyword>
<dbReference type="Proteomes" id="UP000245974">
    <property type="component" value="Unassembled WGS sequence"/>
</dbReference>
<accession>A0A2U3MYF1</accession>
<gene>
    <name evidence="4" type="primary">acm</name>
    <name evidence="4" type="ORF">KPC_1646</name>
</gene>
<dbReference type="Pfam" id="PF01183">
    <property type="entry name" value="Glyco_hydro_25"/>
    <property type="match status" value="1"/>
</dbReference>
<dbReference type="AlphaFoldDB" id="A0A2U3MYF1"/>
<dbReference type="GO" id="GO:0016998">
    <property type="term" value="P:cell wall macromolecule catabolic process"/>
    <property type="evidence" value="ECO:0007669"/>
    <property type="project" value="InterPro"/>
</dbReference>
<dbReference type="InterPro" id="IPR018077">
    <property type="entry name" value="Glyco_hydro_fam25_subgr"/>
</dbReference>
<dbReference type="PROSITE" id="PS51904">
    <property type="entry name" value="GLYCOSYL_HYDROL_F25_2"/>
    <property type="match status" value="1"/>
</dbReference>
<proteinExistence type="inferred from homology"/>
<protein>
    <submittedName>
        <fullName evidence="4">Lysozyme M1</fullName>
        <ecNumber evidence="4">3.2.1.17</ecNumber>
    </submittedName>
</protein>
<dbReference type="PANTHER" id="PTHR34135">
    <property type="entry name" value="LYSOZYME"/>
    <property type="match status" value="1"/>
</dbReference>
<evidence type="ECO:0000256" key="3">
    <source>
        <dbReference type="ARBA" id="ARBA00023295"/>
    </source>
</evidence>
<dbReference type="InterPro" id="IPR017853">
    <property type="entry name" value="GH"/>
</dbReference>
<dbReference type="SUPFAM" id="SSF51445">
    <property type="entry name" value="(Trans)glycosidases"/>
    <property type="match status" value="1"/>
</dbReference>
<evidence type="ECO:0000256" key="1">
    <source>
        <dbReference type="ARBA" id="ARBA00010646"/>
    </source>
</evidence>
<dbReference type="FunCoup" id="A0A2U3MYF1">
    <property type="interactions" value="30"/>
</dbReference>
<dbReference type="Gene3D" id="3.20.20.80">
    <property type="entry name" value="Glycosidases"/>
    <property type="match status" value="1"/>
</dbReference>
<keyword evidence="5" id="KW-1185">Reference proteome</keyword>
<sequence length="264" mass="30860">MLQSKHLTFDLVMRKQSCKAQTMIGNRSILLVTTMALVVAVFLLLTYQKPAAAQNYPVQGFDVSHHQGDINWKKISPQKYQFVYIKATEGGDYKDDKFQDYWLEAREQGLHVGAYHFYRLCKDGKSQTQNFINTVPNKKDALAPVIDLEYDGNCINQYTKEQLLKEIQIMHDALKKHYGKQPVFYTSKVFYNMVLTGNFQQTPIWIREYKDKPDLKEKRPWIFWQYSNTGKILGIEKSVDLNRFSGNMSDWKIYLESLGIKTKN</sequence>
<dbReference type="GO" id="GO:0016052">
    <property type="term" value="P:carbohydrate catabolic process"/>
    <property type="evidence" value="ECO:0007669"/>
    <property type="project" value="TreeGrafter"/>
</dbReference>
<dbReference type="SMART" id="SM00641">
    <property type="entry name" value="Glyco_25"/>
    <property type="match status" value="1"/>
</dbReference>
<keyword evidence="2 4" id="KW-0378">Hydrolase</keyword>
<dbReference type="EMBL" id="OOGT01000061">
    <property type="protein sequence ID" value="SPL70468.1"/>
    <property type="molecule type" value="Genomic_DNA"/>
</dbReference>